<feature type="region of interest" description="Disordered" evidence="2">
    <location>
        <begin position="1"/>
        <end position="22"/>
    </location>
</feature>
<dbReference type="Proteomes" id="UP000276133">
    <property type="component" value="Unassembled WGS sequence"/>
</dbReference>
<dbReference type="PANTHER" id="PTHR21255:SF7">
    <property type="entry name" value="DYNEIN LIGHT CHAIN TCTEX-TYPE PROTEIN 2B"/>
    <property type="match status" value="1"/>
</dbReference>
<dbReference type="Pfam" id="PF03645">
    <property type="entry name" value="Tctex-1"/>
    <property type="match status" value="1"/>
</dbReference>
<evidence type="ECO:0000313" key="4">
    <source>
        <dbReference type="Proteomes" id="UP000276133"/>
    </source>
</evidence>
<proteinExistence type="inferred from homology"/>
<dbReference type="InterPro" id="IPR038586">
    <property type="entry name" value="Tctex-1-like_sf"/>
</dbReference>
<dbReference type="GO" id="GO:0045505">
    <property type="term" value="F:dynein intermediate chain binding"/>
    <property type="evidence" value="ECO:0007669"/>
    <property type="project" value="TreeGrafter"/>
</dbReference>
<dbReference type="CDD" id="cd21459">
    <property type="entry name" value="DLC-like_TCTEX1D2"/>
    <property type="match status" value="1"/>
</dbReference>
<dbReference type="STRING" id="10195.A0A3M7QJ78"/>
<dbReference type="OrthoDB" id="10260741at2759"/>
<reference evidence="3 4" key="1">
    <citation type="journal article" date="2018" name="Sci. Rep.">
        <title>Genomic signatures of local adaptation to the degree of environmental predictability in rotifers.</title>
        <authorList>
            <person name="Franch-Gras L."/>
            <person name="Hahn C."/>
            <person name="Garcia-Roger E.M."/>
            <person name="Carmona M.J."/>
            <person name="Serra M."/>
            <person name="Gomez A."/>
        </authorList>
    </citation>
    <scope>NUCLEOTIDE SEQUENCE [LARGE SCALE GENOMIC DNA]</scope>
    <source>
        <strain evidence="3">HYR1</strain>
    </source>
</reference>
<sequence length="147" mass="16979">MVENSSEEAHGENKNLSNTKGKQDIVEQEKLHSYSLRPKISQRFRSAEVKELIHSILLTRLADKEYNSETSNELSKLICFEIKDKLKSLNYDRYKFVVQCVIGEQKGAGINMCGRCFWDSDTDNYAESIYMNESLFCVAAAYGIYYY</sequence>
<dbReference type="InterPro" id="IPR005334">
    <property type="entry name" value="Tctex-1-like"/>
</dbReference>
<dbReference type="GO" id="GO:0007018">
    <property type="term" value="P:microtubule-based movement"/>
    <property type="evidence" value="ECO:0007669"/>
    <property type="project" value="TreeGrafter"/>
</dbReference>
<evidence type="ECO:0000313" key="3">
    <source>
        <dbReference type="EMBL" id="RNA11410.1"/>
    </source>
</evidence>
<dbReference type="Gene3D" id="3.30.1140.40">
    <property type="entry name" value="Tctex-1"/>
    <property type="match status" value="1"/>
</dbReference>
<organism evidence="3 4">
    <name type="scientific">Brachionus plicatilis</name>
    <name type="common">Marine rotifer</name>
    <name type="synonym">Brachionus muelleri</name>
    <dbReference type="NCBI Taxonomy" id="10195"/>
    <lineage>
        <taxon>Eukaryota</taxon>
        <taxon>Metazoa</taxon>
        <taxon>Spiralia</taxon>
        <taxon>Gnathifera</taxon>
        <taxon>Rotifera</taxon>
        <taxon>Eurotatoria</taxon>
        <taxon>Monogononta</taxon>
        <taxon>Pseudotrocha</taxon>
        <taxon>Ploima</taxon>
        <taxon>Brachionidae</taxon>
        <taxon>Brachionus</taxon>
    </lineage>
</organism>
<evidence type="ECO:0000256" key="1">
    <source>
        <dbReference type="ARBA" id="ARBA00005361"/>
    </source>
</evidence>
<dbReference type="FunFam" id="3.30.1140.40:FF:000003">
    <property type="entry name" value="tctex1 domain-containing protein 2"/>
    <property type="match status" value="1"/>
</dbReference>
<keyword evidence="4" id="KW-1185">Reference proteome</keyword>
<accession>A0A3M7QJ78</accession>
<dbReference type="PANTHER" id="PTHR21255">
    <property type="entry name" value="T-COMPLEX-ASSOCIATED-TESTIS-EXPRESSED 1/ DYNEIN LIGHT CHAIN"/>
    <property type="match status" value="1"/>
</dbReference>
<dbReference type="GO" id="GO:0005737">
    <property type="term" value="C:cytoplasm"/>
    <property type="evidence" value="ECO:0007669"/>
    <property type="project" value="TreeGrafter"/>
</dbReference>
<dbReference type="GO" id="GO:0005868">
    <property type="term" value="C:cytoplasmic dynein complex"/>
    <property type="evidence" value="ECO:0007669"/>
    <property type="project" value="TreeGrafter"/>
</dbReference>
<gene>
    <name evidence="3" type="ORF">BpHYR1_029931</name>
</gene>
<comment type="similarity">
    <text evidence="1">Belongs to the dynein light chain Tctex-type family.</text>
</comment>
<dbReference type="AlphaFoldDB" id="A0A3M7QJ78"/>
<dbReference type="EMBL" id="REGN01005963">
    <property type="protein sequence ID" value="RNA11410.1"/>
    <property type="molecule type" value="Genomic_DNA"/>
</dbReference>
<comment type="caution">
    <text evidence="3">The sequence shown here is derived from an EMBL/GenBank/DDBJ whole genome shotgun (WGS) entry which is preliminary data.</text>
</comment>
<name>A0A3M7QJ78_BRAPC</name>
<protein>
    <submittedName>
        <fullName evidence="3">Tctex1 domain-containing 2-like</fullName>
    </submittedName>
</protein>
<evidence type="ECO:0000256" key="2">
    <source>
        <dbReference type="SAM" id="MobiDB-lite"/>
    </source>
</evidence>